<protein>
    <submittedName>
        <fullName evidence="1">Uncharacterized protein</fullName>
    </submittedName>
</protein>
<reference evidence="2" key="1">
    <citation type="journal article" date="2018" name="Nat. Plants">
        <title>Whole-genome landscape of Medicago truncatula symbiotic genes.</title>
        <authorList>
            <person name="Pecrix Y."/>
            <person name="Staton S.E."/>
            <person name="Sallet E."/>
            <person name="Lelandais-Briere C."/>
            <person name="Moreau S."/>
            <person name="Carrere S."/>
            <person name="Blein T."/>
            <person name="Jardinaud M.F."/>
            <person name="Latrasse D."/>
            <person name="Zouine M."/>
            <person name="Zahm M."/>
            <person name="Kreplak J."/>
            <person name="Mayjonade B."/>
            <person name="Satge C."/>
            <person name="Perez M."/>
            <person name="Cauet S."/>
            <person name="Marande W."/>
            <person name="Chantry-Darmon C."/>
            <person name="Lopez-Roques C."/>
            <person name="Bouchez O."/>
            <person name="Berard A."/>
            <person name="Debelle F."/>
            <person name="Munos S."/>
            <person name="Bendahmane A."/>
            <person name="Berges H."/>
            <person name="Niebel A."/>
            <person name="Buitink J."/>
            <person name="Frugier F."/>
            <person name="Benhamed M."/>
            <person name="Crespi M."/>
            <person name="Gouzy J."/>
            <person name="Gamas P."/>
        </authorList>
    </citation>
    <scope>NUCLEOTIDE SEQUENCE [LARGE SCALE GENOMIC DNA]</scope>
    <source>
        <strain evidence="2">cv. Jemalong A17</strain>
    </source>
</reference>
<gene>
    <name evidence="1" type="ORF">MtrunA17_Chr1g0158681</name>
</gene>
<dbReference type="Gramene" id="rna1296">
    <property type="protein sequence ID" value="RHN77803.1"/>
    <property type="gene ID" value="gene1296"/>
</dbReference>
<sequence length="56" mass="6648">MWTQVLCCHSNVVCKRITITLVDGHLMNHAEGHECPRWDLSLLINRRYIFRPLDEI</sequence>
<comment type="caution">
    <text evidence="1">The sequence shown here is derived from an EMBL/GenBank/DDBJ whole genome shotgun (WGS) entry which is preliminary data.</text>
</comment>
<organism evidence="1 2">
    <name type="scientific">Medicago truncatula</name>
    <name type="common">Barrel medic</name>
    <name type="synonym">Medicago tribuloides</name>
    <dbReference type="NCBI Taxonomy" id="3880"/>
    <lineage>
        <taxon>Eukaryota</taxon>
        <taxon>Viridiplantae</taxon>
        <taxon>Streptophyta</taxon>
        <taxon>Embryophyta</taxon>
        <taxon>Tracheophyta</taxon>
        <taxon>Spermatophyta</taxon>
        <taxon>Magnoliopsida</taxon>
        <taxon>eudicotyledons</taxon>
        <taxon>Gunneridae</taxon>
        <taxon>Pentapetalae</taxon>
        <taxon>rosids</taxon>
        <taxon>fabids</taxon>
        <taxon>Fabales</taxon>
        <taxon>Fabaceae</taxon>
        <taxon>Papilionoideae</taxon>
        <taxon>50 kb inversion clade</taxon>
        <taxon>NPAAA clade</taxon>
        <taxon>Hologalegina</taxon>
        <taxon>IRL clade</taxon>
        <taxon>Trifolieae</taxon>
        <taxon>Medicago</taxon>
    </lineage>
</organism>
<accession>A0A396JNH2</accession>
<dbReference type="Proteomes" id="UP000265566">
    <property type="component" value="Chromosome 1"/>
</dbReference>
<proteinExistence type="predicted"/>
<dbReference type="AlphaFoldDB" id="A0A396JNH2"/>
<dbReference type="EMBL" id="PSQE01000001">
    <property type="protein sequence ID" value="RHN77803.1"/>
    <property type="molecule type" value="Genomic_DNA"/>
</dbReference>
<evidence type="ECO:0000313" key="2">
    <source>
        <dbReference type="Proteomes" id="UP000265566"/>
    </source>
</evidence>
<name>A0A396JNH2_MEDTR</name>
<evidence type="ECO:0000313" key="1">
    <source>
        <dbReference type="EMBL" id="RHN77803.1"/>
    </source>
</evidence>